<protein>
    <submittedName>
        <fullName evidence="1">YnbE family lipoprotein</fullName>
    </submittedName>
</protein>
<evidence type="ECO:0000313" key="1">
    <source>
        <dbReference type="EMBL" id="MCZ4281516.1"/>
    </source>
</evidence>
<comment type="caution">
    <text evidence="1">The sequence shown here is derived from an EMBL/GenBank/DDBJ whole genome shotgun (WGS) entry which is preliminary data.</text>
</comment>
<keyword evidence="2" id="KW-1185">Reference proteome</keyword>
<sequence length="52" mass="5759">MVVAIQACTPTVQVAAPKEPITINLNIKLDADVRVRLEEKAKEDINNNPNLF</sequence>
<dbReference type="Pfam" id="PF13617">
    <property type="entry name" value="Lipoprotein_19"/>
    <property type="match status" value="1"/>
</dbReference>
<dbReference type="RefSeq" id="WP_269423666.1">
    <property type="nucleotide sequence ID" value="NZ_JAPWGY010000003.1"/>
</dbReference>
<name>A0ABT4LK89_9PROT</name>
<organism evidence="1 2">
    <name type="scientific">Kiloniella laminariae</name>
    <dbReference type="NCBI Taxonomy" id="454162"/>
    <lineage>
        <taxon>Bacteria</taxon>
        <taxon>Pseudomonadati</taxon>
        <taxon>Pseudomonadota</taxon>
        <taxon>Alphaproteobacteria</taxon>
        <taxon>Rhodospirillales</taxon>
        <taxon>Kiloniellaceae</taxon>
        <taxon>Kiloniella</taxon>
    </lineage>
</organism>
<reference evidence="1" key="1">
    <citation type="submission" date="2022-12" db="EMBL/GenBank/DDBJ databases">
        <title>Bacterial isolates from different developmental stages of Nematostella vectensis.</title>
        <authorList>
            <person name="Fraune S."/>
        </authorList>
    </citation>
    <scope>NUCLEOTIDE SEQUENCE</scope>
    <source>
        <strain evidence="1">G21630-S1</strain>
    </source>
</reference>
<dbReference type="EMBL" id="JAPWGY010000003">
    <property type="protein sequence ID" value="MCZ4281516.1"/>
    <property type="molecule type" value="Genomic_DNA"/>
</dbReference>
<dbReference type="InterPro" id="IPR025985">
    <property type="entry name" value="YnbE"/>
</dbReference>
<keyword evidence="1" id="KW-0449">Lipoprotein</keyword>
<gene>
    <name evidence="1" type="ORF">O4H49_12055</name>
</gene>
<dbReference type="Proteomes" id="UP001069802">
    <property type="component" value="Unassembled WGS sequence"/>
</dbReference>
<proteinExistence type="predicted"/>
<accession>A0ABT4LK89</accession>
<evidence type="ECO:0000313" key="2">
    <source>
        <dbReference type="Proteomes" id="UP001069802"/>
    </source>
</evidence>